<dbReference type="Pfam" id="PF14030">
    <property type="entry name" value="DUF4245"/>
    <property type="match status" value="1"/>
</dbReference>
<dbReference type="InterPro" id="IPR025339">
    <property type="entry name" value="DUF4245"/>
</dbReference>
<feature type="compositionally biased region" description="Low complexity" evidence="1">
    <location>
        <begin position="1"/>
        <end position="24"/>
    </location>
</feature>
<sequence length="213" mass="22560">MEPASPAPANSAASAKPEAAGSAALPNDASPAPEPEPQAPVRLARGSERSPRDMAMSLAVLLIPIALLLTFYRLVLDGDKPIAIDPAPTVQEAQQSKLFPVLVAQGLGDDWHTSSATFRRAENGATLRIGYVDPDQDPIQLVQSNVPAATLLPQELSKDAEPIGNFRAQTGVWRLYNARPGERALVLADQSRTVVIVGKTDTDNLESLAGALR</sequence>
<feature type="transmembrane region" description="Helical" evidence="2">
    <location>
        <begin position="55"/>
        <end position="75"/>
    </location>
</feature>
<keyword evidence="2" id="KW-0472">Membrane</keyword>
<reference evidence="3 4" key="1">
    <citation type="submission" date="2022-06" db="EMBL/GenBank/DDBJ databases">
        <title>Actinoplanes abujensis sp. nov., isolated from Nigerian arid soil.</title>
        <authorList>
            <person name="Ding P."/>
        </authorList>
    </citation>
    <scope>NUCLEOTIDE SEQUENCE [LARGE SCALE GENOMIC DNA]</scope>
    <source>
        <strain evidence="4">TRM88002</strain>
    </source>
</reference>
<dbReference type="EMBL" id="JAMQOL010000069">
    <property type="protein sequence ID" value="MCM4084030.1"/>
    <property type="molecule type" value="Genomic_DNA"/>
</dbReference>
<organism evidence="3 4">
    <name type="scientific">Paractinoplanes hotanensis</name>
    <dbReference type="NCBI Taxonomy" id="2906497"/>
    <lineage>
        <taxon>Bacteria</taxon>
        <taxon>Bacillati</taxon>
        <taxon>Actinomycetota</taxon>
        <taxon>Actinomycetes</taxon>
        <taxon>Micromonosporales</taxon>
        <taxon>Micromonosporaceae</taxon>
        <taxon>Paractinoplanes</taxon>
    </lineage>
</organism>
<evidence type="ECO:0000256" key="1">
    <source>
        <dbReference type="SAM" id="MobiDB-lite"/>
    </source>
</evidence>
<keyword evidence="2" id="KW-0812">Transmembrane</keyword>
<name>A0ABT0YE04_9ACTN</name>
<comment type="caution">
    <text evidence="3">The sequence shown here is derived from an EMBL/GenBank/DDBJ whole genome shotgun (WGS) entry which is preliminary data.</text>
</comment>
<protein>
    <submittedName>
        <fullName evidence="3">DUF4245 domain-containing protein</fullName>
    </submittedName>
</protein>
<gene>
    <name evidence="3" type="ORF">LXN57_41460</name>
</gene>
<dbReference type="Proteomes" id="UP001523216">
    <property type="component" value="Unassembled WGS sequence"/>
</dbReference>
<dbReference type="RefSeq" id="WP_251803791.1">
    <property type="nucleotide sequence ID" value="NZ_JAMQOL010000069.1"/>
</dbReference>
<evidence type="ECO:0000313" key="3">
    <source>
        <dbReference type="EMBL" id="MCM4084030.1"/>
    </source>
</evidence>
<evidence type="ECO:0000256" key="2">
    <source>
        <dbReference type="SAM" id="Phobius"/>
    </source>
</evidence>
<evidence type="ECO:0000313" key="4">
    <source>
        <dbReference type="Proteomes" id="UP001523216"/>
    </source>
</evidence>
<keyword evidence="2" id="KW-1133">Transmembrane helix</keyword>
<accession>A0ABT0YE04</accession>
<feature type="region of interest" description="Disordered" evidence="1">
    <location>
        <begin position="1"/>
        <end position="48"/>
    </location>
</feature>
<keyword evidence="4" id="KW-1185">Reference proteome</keyword>
<proteinExistence type="predicted"/>